<reference evidence="28" key="1">
    <citation type="submission" date="2025-08" db="UniProtKB">
        <authorList>
            <consortium name="RefSeq"/>
        </authorList>
    </citation>
    <scope>IDENTIFICATION</scope>
</reference>
<comment type="catalytic activity">
    <reaction evidence="17">
        <text>1D-myo-inositol 1,2,3,6-tetrakisphosphate + H2O = 1D-myo-inositol 1,2,3-trisphosphate + phosphate</text>
        <dbReference type="Rhea" id="RHEA:77123"/>
        <dbReference type="ChEBI" id="CHEBI:15377"/>
        <dbReference type="ChEBI" id="CHEBI:43474"/>
        <dbReference type="ChEBI" id="CHEBI:195534"/>
        <dbReference type="ChEBI" id="CHEBI:195536"/>
    </reaction>
    <physiologicalReaction direction="left-to-right" evidence="17">
        <dbReference type="Rhea" id="RHEA:77124"/>
    </physiologicalReaction>
</comment>
<dbReference type="GO" id="GO:0003993">
    <property type="term" value="F:acid phosphatase activity"/>
    <property type="evidence" value="ECO:0007669"/>
    <property type="project" value="TreeGrafter"/>
</dbReference>
<evidence type="ECO:0000256" key="25">
    <source>
        <dbReference type="PIRSR" id="PIRSR000894-2"/>
    </source>
</evidence>
<evidence type="ECO:0000256" key="16">
    <source>
        <dbReference type="ARBA" id="ARBA00043733"/>
    </source>
</evidence>
<evidence type="ECO:0000256" key="20">
    <source>
        <dbReference type="ARBA" id="ARBA00043757"/>
    </source>
</evidence>
<dbReference type="GO" id="GO:0052745">
    <property type="term" value="F:inositol phosphate phosphatase activity"/>
    <property type="evidence" value="ECO:0007669"/>
    <property type="project" value="TreeGrafter"/>
</dbReference>
<dbReference type="AlphaFoldDB" id="A0A6J2WFB2"/>
<dbReference type="InterPro" id="IPR000560">
    <property type="entry name" value="His_Pase_clade-2"/>
</dbReference>
<evidence type="ECO:0000256" key="14">
    <source>
        <dbReference type="ARBA" id="ARBA00043674"/>
    </source>
</evidence>
<comment type="similarity">
    <text evidence="2">Belongs to the histidine acid phosphatase family. MINPP1 subfamily.</text>
</comment>
<organism evidence="27 28">
    <name type="scientific">Chanos chanos</name>
    <name type="common">Milkfish</name>
    <name type="synonym">Mugil chanos</name>
    <dbReference type="NCBI Taxonomy" id="29144"/>
    <lineage>
        <taxon>Eukaryota</taxon>
        <taxon>Metazoa</taxon>
        <taxon>Chordata</taxon>
        <taxon>Craniata</taxon>
        <taxon>Vertebrata</taxon>
        <taxon>Euteleostomi</taxon>
        <taxon>Actinopterygii</taxon>
        <taxon>Neopterygii</taxon>
        <taxon>Teleostei</taxon>
        <taxon>Ostariophysi</taxon>
        <taxon>Gonorynchiformes</taxon>
        <taxon>Chanidae</taxon>
        <taxon>Chanos</taxon>
    </lineage>
</organism>
<evidence type="ECO:0000256" key="24">
    <source>
        <dbReference type="ARBA" id="ARBA00043832"/>
    </source>
</evidence>
<evidence type="ECO:0000256" key="17">
    <source>
        <dbReference type="ARBA" id="ARBA00043739"/>
    </source>
</evidence>
<gene>
    <name evidence="28" type="primary">minpp1a</name>
</gene>
<dbReference type="EC" id="3.1.3.80" evidence="3"/>
<evidence type="ECO:0000256" key="22">
    <source>
        <dbReference type="ARBA" id="ARBA00043801"/>
    </source>
</evidence>
<dbReference type="CDD" id="cd07061">
    <property type="entry name" value="HP_HAP_like"/>
    <property type="match status" value="1"/>
</dbReference>
<dbReference type="PROSITE" id="PS51257">
    <property type="entry name" value="PROKAR_LIPOPROTEIN"/>
    <property type="match status" value="1"/>
</dbReference>
<evidence type="ECO:0000256" key="3">
    <source>
        <dbReference type="ARBA" id="ARBA00012976"/>
    </source>
</evidence>
<comment type="catalytic activity">
    <reaction evidence="19">
        <text>1D-myo-inositol 1,2,6-trisphosphate + H2O = 1D-myo-inositol 1,2-bisphosphate + phosphate</text>
        <dbReference type="Rhea" id="RHEA:77131"/>
        <dbReference type="ChEBI" id="CHEBI:15377"/>
        <dbReference type="ChEBI" id="CHEBI:43474"/>
        <dbReference type="ChEBI" id="CHEBI:195537"/>
        <dbReference type="ChEBI" id="CHEBI:195539"/>
        <dbReference type="EC" id="3.1.3.62"/>
    </reaction>
    <physiologicalReaction direction="left-to-right" evidence="19">
        <dbReference type="Rhea" id="RHEA:77132"/>
    </physiologicalReaction>
</comment>
<dbReference type="InterPro" id="IPR029033">
    <property type="entry name" value="His_PPase_superfam"/>
</dbReference>
<evidence type="ECO:0000256" key="6">
    <source>
        <dbReference type="ARBA" id="ARBA00022475"/>
    </source>
</evidence>
<feature type="disulfide bond" evidence="25">
    <location>
        <begin position="261"/>
        <end position="275"/>
    </location>
</feature>
<dbReference type="SUPFAM" id="SSF53254">
    <property type="entry name" value="Phosphoglycerate mutase-like"/>
    <property type="match status" value="1"/>
</dbReference>
<dbReference type="Gene3D" id="3.40.50.1240">
    <property type="entry name" value="Phosphoglycerate mutase-like"/>
    <property type="match status" value="1"/>
</dbReference>
<evidence type="ECO:0000256" key="4">
    <source>
        <dbReference type="ARBA" id="ARBA00013040"/>
    </source>
</evidence>
<name>A0A6J2WFB2_CHACN</name>
<dbReference type="GeneID" id="115822393"/>
<dbReference type="PANTHER" id="PTHR20963">
    <property type="entry name" value="MULTIPLE INOSITOL POLYPHOSPHATE PHOSPHATASE-RELATED"/>
    <property type="match status" value="1"/>
</dbReference>
<keyword evidence="9" id="KW-0472">Membrane</keyword>
<evidence type="ECO:0000256" key="13">
    <source>
        <dbReference type="ARBA" id="ARBA00043671"/>
    </source>
</evidence>
<keyword evidence="27" id="KW-1185">Reference proteome</keyword>
<evidence type="ECO:0000256" key="18">
    <source>
        <dbReference type="ARBA" id="ARBA00043746"/>
    </source>
</evidence>
<accession>A0A6J2WFB2</accession>
<comment type="catalytic activity">
    <reaction evidence="15">
        <text>1D-myo-inositol hexakisphosphate + H2O = 1D-myo-inositol 1,2,4,5,6-pentakisphosphate + phosphate</text>
        <dbReference type="Rhea" id="RHEA:16989"/>
        <dbReference type="ChEBI" id="CHEBI:15377"/>
        <dbReference type="ChEBI" id="CHEBI:43474"/>
        <dbReference type="ChEBI" id="CHEBI:57798"/>
        <dbReference type="ChEBI" id="CHEBI:58130"/>
        <dbReference type="EC" id="3.1.3.62"/>
    </reaction>
    <physiologicalReaction direction="left-to-right" evidence="15">
        <dbReference type="Rhea" id="RHEA:16990"/>
    </physiologicalReaction>
</comment>
<dbReference type="Pfam" id="PF00328">
    <property type="entry name" value="His_Phos_2"/>
    <property type="match status" value="1"/>
</dbReference>
<dbReference type="GO" id="GO:0034417">
    <property type="term" value="F:bisphosphoglycerate 3-phosphatase activity"/>
    <property type="evidence" value="ECO:0007669"/>
    <property type="project" value="UniProtKB-EC"/>
</dbReference>
<dbReference type="GO" id="GO:0005886">
    <property type="term" value="C:plasma membrane"/>
    <property type="evidence" value="ECO:0007669"/>
    <property type="project" value="UniProtKB-SubCell"/>
</dbReference>
<comment type="catalytic activity">
    <reaction evidence="16">
        <text>1D-myo-inositol 1,2,3-trisphosphate + H2O = 1D-myo-inositol 2,3-bisphosphate + phosphate</text>
        <dbReference type="Rhea" id="RHEA:77127"/>
        <dbReference type="ChEBI" id="CHEBI:15377"/>
        <dbReference type="ChEBI" id="CHEBI:43474"/>
        <dbReference type="ChEBI" id="CHEBI:195536"/>
        <dbReference type="ChEBI" id="CHEBI:195538"/>
    </reaction>
    <physiologicalReaction direction="left-to-right" evidence="16">
        <dbReference type="Rhea" id="RHEA:77128"/>
    </physiologicalReaction>
</comment>
<keyword evidence="25" id="KW-1015">Disulfide bond</keyword>
<comment type="subcellular location">
    <subcellularLocation>
        <location evidence="1">Cell membrane</location>
    </subcellularLocation>
</comment>
<evidence type="ECO:0000256" key="8">
    <source>
        <dbReference type="ARBA" id="ARBA00022801"/>
    </source>
</evidence>
<comment type="catalytic activity">
    <reaction evidence="22">
        <text>1D-myo-inositol 2,3-bisphosphate + H2O = 1D-myo-inositol 2-phosphate + phosphate</text>
        <dbReference type="Rhea" id="RHEA:77139"/>
        <dbReference type="ChEBI" id="CHEBI:15377"/>
        <dbReference type="ChEBI" id="CHEBI:43474"/>
        <dbReference type="ChEBI" id="CHEBI:84142"/>
        <dbReference type="ChEBI" id="CHEBI:195538"/>
    </reaction>
    <physiologicalReaction direction="left-to-right" evidence="22">
        <dbReference type="Rhea" id="RHEA:77140"/>
    </physiologicalReaction>
</comment>
<feature type="disulfide bond" evidence="25">
    <location>
        <begin position="68"/>
        <end position="395"/>
    </location>
</feature>
<evidence type="ECO:0000256" key="2">
    <source>
        <dbReference type="ARBA" id="ARBA00008422"/>
    </source>
</evidence>
<evidence type="ECO:0000256" key="9">
    <source>
        <dbReference type="ARBA" id="ARBA00023136"/>
    </source>
</evidence>
<evidence type="ECO:0000256" key="26">
    <source>
        <dbReference type="SAM" id="SignalP"/>
    </source>
</evidence>
<comment type="catalytic activity">
    <reaction evidence="23">
        <text>1D-myo-inositol 1,4,5,6-tetrakisphosphate + H2O = 1D-myo-inositol 1,4,5-trisphosphate + phosphate</text>
        <dbReference type="Rhea" id="RHEA:77147"/>
        <dbReference type="ChEBI" id="CHEBI:15377"/>
        <dbReference type="ChEBI" id="CHEBI:43474"/>
        <dbReference type="ChEBI" id="CHEBI:57627"/>
        <dbReference type="ChEBI" id="CHEBI:203600"/>
    </reaction>
    <physiologicalReaction direction="left-to-right" evidence="23">
        <dbReference type="Rhea" id="RHEA:77148"/>
    </physiologicalReaction>
</comment>
<comment type="catalytic activity">
    <reaction evidence="21">
        <text>1D-myo-inositol 1,3,4,5,6-pentakisphosphate + H2O = 1D-myo-inositol 1,4,5,6-tetrakisphosphate + phosphate</text>
        <dbReference type="Rhea" id="RHEA:77143"/>
        <dbReference type="ChEBI" id="CHEBI:15377"/>
        <dbReference type="ChEBI" id="CHEBI:43474"/>
        <dbReference type="ChEBI" id="CHEBI:57627"/>
        <dbReference type="ChEBI" id="CHEBI:57733"/>
    </reaction>
    <physiologicalReaction direction="left-to-right" evidence="21">
        <dbReference type="Rhea" id="RHEA:77144"/>
    </physiologicalReaction>
</comment>
<dbReference type="PANTHER" id="PTHR20963:SF41">
    <property type="entry name" value="MULTIPLE INOSITOL POLYPHOSPHATE PHOSPHATASE 1"/>
    <property type="match status" value="1"/>
</dbReference>
<evidence type="ECO:0000313" key="27">
    <source>
        <dbReference type="Proteomes" id="UP000504632"/>
    </source>
</evidence>
<keyword evidence="8" id="KW-0378">Hydrolase</keyword>
<evidence type="ECO:0000313" key="28">
    <source>
        <dbReference type="RefSeq" id="XP_030642086.1"/>
    </source>
</evidence>
<evidence type="ECO:0000256" key="11">
    <source>
        <dbReference type="ARBA" id="ARBA00031642"/>
    </source>
</evidence>
<comment type="catalytic activity">
    <reaction evidence="20">
        <text>1D-myo-inositol 1,2,3,5,6-pentakisphosphate + H2O = 1D-myo-inositol 1,2,3,6-tetrakisphosphate + phosphate</text>
        <dbReference type="Rhea" id="RHEA:77111"/>
        <dbReference type="ChEBI" id="CHEBI:15377"/>
        <dbReference type="ChEBI" id="CHEBI:43474"/>
        <dbReference type="ChEBI" id="CHEBI:58747"/>
        <dbReference type="ChEBI" id="CHEBI:195534"/>
    </reaction>
    <physiologicalReaction direction="left-to-right" evidence="20">
        <dbReference type="Rhea" id="RHEA:77112"/>
    </physiologicalReaction>
</comment>
<dbReference type="PIRSF" id="PIRSF000894">
    <property type="entry name" value="Acid_phosphatase"/>
    <property type="match status" value="1"/>
</dbReference>
<protein>
    <recommendedName>
        <fullName evidence="5">Multiple inositol polyphosphate phosphatase 1</fullName>
        <ecNumber evidence="4">3.1.3.62</ecNumber>
        <ecNumber evidence="3">3.1.3.80</ecNumber>
    </recommendedName>
    <alternativeName>
        <fullName evidence="11">2,3-bisphosphoglycerate 3-phosphatase</fullName>
    </alternativeName>
</protein>
<evidence type="ECO:0000256" key="7">
    <source>
        <dbReference type="ARBA" id="ARBA00022729"/>
    </source>
</evidence>
<evidence type="ECO:0000256" key="12">
    <source>
        <dbReference type="ARBA" id="ARBA00043668"/>
    </source>
</evidence>
<proteinExistence type="inferred from homology"/>
<evidence type="ECO:0000256" key="21">
    <source>
        <dbReference type="ARBA" id="ARBA00043762"/>
    </source>
</evidence>
<comment type="catalytic activity">
    <reaction evidence="14">
        <text>1D-myo-inositol 1,2-bisphosphate + H2O = 1D-myo-inositol 2-phosphate + phosphate</text>
        <dbReference type="Rhea" id="RHEA:77135"/>
        <dbReference type="ChEBI" id="CHEBI:15377"/>
        <dbReference type="ChEBI" id="CHEBI:43474"/>
        <dbReference type="ChEBI" id="CHEBI:84142"/>
        <dbReference type="ChEBI" id="CHEBI:195539"/>
        <dbReference type="EC" id="3.1.3.62"/>
    </reaction>
    <physiologicalReaction direction="left-to-right" evidence="14">
        <dbReference type="Rhea" id="RHEA:77136"/>
    </physiologicalReaction>
</comment>
<comment type="catalytic activity">
    <reaction evidence="24">
        <text>(2R)-2,3-bisphosphoglycerate + H2O = (2R)-2-phosphoglycerate + phosphate</text>
        <dbReference type="Rhea" id="RHEA:27381"/>
        <dbReference type="ChEBI" id="CHEBI:15377"/>
        <dbReference type="ChEBI" id="CHEBI:43474"/>
        <dbReference type="ChEBI" id="CHEBI:58248"/>
        <dbReference type="ChEBI" id="CHEBI:58289"/>
        <dbReference type="EC" id="3.1.3.80"/>
    </reaction>
    <physiologicalReaction direction="left-to-right" evidence="24">
        <dbReference type="Rhea" id="RHEA:27382"/>
    </physiologicalReaction>
</comment>
<dbReference type="InterPro" id="IPR016274">
    <property type="entry name" value="Histidine_acid_Pase_euk"/>
</dbReference>
<comment type="catalytic activity">
    <reaction evidence="12">
        <text>1D-myo-inositol 1,2,5,6-tetrakisphosphate + H2O = 1D-myo-inositol 1,2,6-trisphosphate + phosphate</text>
        <dbReference type="Rhea" id="RHEA:77119"/>
        <dbReference type="ChEBI" id="CHEBI:15377"/>
        <dbReference type="ChEBI" id="CHEBI:43474"/>
        <dbReference type="ChEBI" id="CHEBI:195535"/>
        <dbReference type="ChEBI" id="CHEBI:195537"/>
        <dbReference type="EC" id="3.1.3.62"/>
    </reaction>
    <physiologicalReaction direction="left-to-right" evidence="12">
        <dbReference type="Rhea" id="RHEA:77120"/>
    </physiologicalReaction>
</comment>
<evidence type="ECO:0000256" key="1">
    <source>
        <dbReference type="ARBA" id="ARBA00004236"/>
    </source>
</evidence>
<evidence type="ECO:0000256" key="10">
    <source>
        <dbReference type="ARBA" id="ARBA00023180"/>
    </source>
</evidence>
<evidence type="ECO:0000256" key="23">
    <source>
        <dbReference type="ARBA" id="ARBA00043829"/>
    </source>
</evidence>
<dbReference type="FunFam" id="3.40.50.1240:FF:000014">
    <property type="entry name" value="Multiple inositol polyphosphate phosphatase 1"/>
    <property type="match status" value="1"/>
</dbReference>
<comment type="catalytic activity">
    <reaction evidence="18">
        <text>1D-myo-inositol hexakisphosphate + H2O = 1D-myo-inositol 1,2,3,5,6-pentakisphosphate + phosphate</text>
        <dbReference type="Rhea" id="RHEA:20960"/>
        <dbReference type="ChEBI" id="CHEBI:15377"/>
        <dbReference type="ChEBI" id="CHEBI:43474"/>
        <dbReference type="ChEBI" id="CHEBI:58130"/>
        <dbReference type="ChEBI" id="CHEBI:58747"/>
    </reaction>
    <physiologicalReaction direction="left-to-right" evidence="18">
        <dbReference type="Rhea" id="RHEA:20961"/>
    </physiologicalReaction>
</comment>
<feature type="chain" id="PRO_5026796636" description="Multiple inositol polyphosphate phosphatase 1" evidence="26">
    <location>
        <begin position="24"/>
        <end position="446"/>
    </location>
</feature>
<evidence type="ECO:0000256" key="19">
    <source>
        <dbReference type="ARBA" id="ARBA00043747"/>
    </source>
</evidence>
<sequence>MFRILFVVSCLVNSICLFLLSFACNVPNVPKIANYFGTKSRYEEVNPYLINDINAVNESLVKPPSPGCQAVHLSAIIRHGTRFPTTNNIRRMRKFHDLVISLAASNDSCVQQIKTWNMWYTDDMDGRLVRKGRKDLWHLAVRLTKSFPSLLTEENLREGRIKFITSSKHRCVNSTIAFKEGLADTLHTSDSNVEYIINDALMRFFDQCLRFVEKSKAAAVEVDNFKSGAHMRRVQEKIADRLQIPYGNITNDMVEAAFYLCSYEFSIKGESSPWCQLFDEVDAKTIEYAGDLKHYWKKGYGHDINSKSSCILFQDLFSRLDKAAQERRSGEQLSEVVTVQVGHAETLLPLLTLLGFFKDNEQLTATNFDKQDGRAFRTSHIMPYAANLLVTLYDCPEGFRLQFRLNEKPLTLPGIADPAPTYQAVREHYSILLSGCDQETVCKLSK</sequence>
<dbReference type="EC" id="3.1.3.62" evidence="4"/>
<keyword evidence="7 26" id="KW-0732">Signal</keyword>
<keyword evidence="10" id="KW-0325">Glycoprotein</keyword>
<dbReference type="CTD" id="561891"/>
<feature type="signal peptide" evidence="26">
    <location>
        <begin position="1"/>
        <end position="23"/>
    </location>
</feature>
<evidence type="ECO:0000256" key="15">
    <source>
        <dbReference type="ARBA" id="ARBA00043691"/>
    </source>
</evidence>
<evidence type="ECO:0000256" key="5">
    <source>
        <dbReference type="ARBA" id="ARBA00018097"/>
    </source>
</evidence>
<dbReference type="InParanoid" id="A0A6J2WFB2"/>
<dbReference type="OrthoDB" id="6509975at2759"/>
<dbReference type="Proteomes" id="UP000504632">
    <property type="component" value="Chromosome 10"/>
</dbReference>
<dbReference type="RefSeq" id="XP_030642086.1">
    <property type="nucleotide sequence ID" value="XM_030786226.1"/>
</dbReference>
<comment type="catalytic activity">
    <reaction evidence="13">
        <text>1D-myo-inositol 1,2,4,5,6-pentakisphosphate + H2O = 1D-myo-inositol 1,2,5,6-tetrakisphosphate + phosphate</text>
        <dbReference type="Rhea" id="RHEA:77115"/>
        <dbReference type="ChEBI" id="CHEBI:15377"/>
        <dbReference type="ChEBI" id="CHEBI:43474"/>
        <dbReference type="ChEBI" id="CHEBI:57798"/>
        <dbReference type="ChEBI" id="CHEBI:195535"/>
        <dbReference type="EC" id="3.1.3.62"/>
    </reaction>
    <physiologicalReaction direction="left-to-right" evidence="13">
        <dbReference type="Rhea" id="RHEA:77116"/>
    </physiologicalReaction>
</comment>
<keyword evidence="6" id="KW-1003">Cell membrane</keyword>